<feature type="region of interest" description="Disordered" evidence="1">
    <location>
        <begin position="54"/>
        <end position="191"/>
    </location>
</feature>
<feature type="compositionally biased region" description="Acidic residues" evidence="1">
    <location>
        <begin position="56"/>
        <end position="67"/>
    </location>
</feature>
<dbReference type="Proteomes" id="UP000250369">
    <property type="component" value="Unassembled WGS sequence"/>
</dbReference>
<name>A0A329MGX5_9BACL</name>
<evidence type="ECO:0000256" key="1">
    <source>
        <dbReference type="SAM" id="MobiDB-lite"/>
    </source>
</evidence>
<comment type="caution">
    <text evidence="2">The sequence shown here is derived from an EMBL/GenBank/DDBJ whole genome shotgun (WGS) entry which is preliminary data.</text>
</comment>
<gene>
    <name evidence="2" type="ORF">DQG23_24380</name>
</gene>
<accession>A0A329MGX5</accession>
<evidence type="ECO:0000313" key="2">
    <source>
        <dbReference type="EMBL" id="RAV18868.1"/>
    </source>
</evidence>
<dbReference type="AlphaFoldDB" id="A0A329MGX5"/>
<dbReference type="OrthoDB" id="2667305at2"/>
<reference evidence="2 3" key="1">
    <citation type="journal article" date="2009" name="Int. J. Syst. Evol. Microbiol.">
        <title>Paenibacillus contaminans sp. nov., isolated from a contaminated laboratory plate.</title>
        <authorList>
            <person name="Chou J.H."/>
            <person name="Lee J.H."/>
            <person name="Lin M.C."/>
            <person name="Chang P.S."/>
            <person name="Arun A.B."/>
            <person name="Young C.C."/>
            <person name="Chen W.M."/>
        </authorList>
    </citation>
    <scope>NUCLEOTIDE SEQUENCE [LARGE SCALE GENOMIC DNA]</scope>
    <source>
        <strain evidence="2 3">CKOBP-6</strain>
    </source>
</reference>
<evidence type="ECO:0000313" key="3">
    <source>
        <dbReference type="Proteomes" id="UP000250369"/>
    </source>
</evidence>
<feature type="compositionally biased region" description="Acidic residues" evidence="1">
    <location>
        <begin position="177"/>
        <end position="191"/>
    </location>
</feature>
<sequence>MKTQVKAAFQDFNAGANKTIIKLEVKSELTDEQIVALHKLKKGSIVFVQIASGQVDIDDYDDEDGEDSERQGVTYSTYKSGIVDAPGNQMSIDDLPPKQEGEQAADAGEREEGDAEAGKQDGEQVSEQSQEDEQQQPTDNVTDLGQARKRRGRQSKAEQEAANDAQPDDQEKPADEGASDPADENYDDLPY</sequence>
<protein>
    <submittedName>
        <fullName evidence="2">Uncharacterized protein</fullName>
    </submittedName>
</protein>
<dbReference type="RefSeq" id="WP_113033515.1">
    <property type="nucleotide sequence ID" value="NZ_QMFB01000015.1"/>
</dbReference>
<proteinExistence type="predicted"/>
<dbReference type="EMBL" id="QMFB01000015">
    <property type="protein sequence ID" value="RAV18868.1"/>
    <property type="molecule type" value="Genomic_DNA"/>
</dbReference>
<organism evidence="2 3">
    <name type="scientific">Paenibacillus contaminans</name>
    <dbReference type="NCBI Taxonomy" id="450362"/>
    <lineage>
        <taxon>Bacteria</taxon>
        <taxon>Bacillati</taxon>
        <taxon>Bacillota</taxon>
        <taxon>Bacilli</taxon>
        <taxon>Bacillales</taxon>
        <taxon>Paenibacillaceae</taxon>
        <taxon>Paenibacillus</taxon>
    </lineage>
</organism>
<keyword evidence="3" id="KW-1185">Reference proteome</keyword>